<evidence type="ECO:0000259" key="6">
    <source>
        <dbReference type="PROSITE" id="PS51471"/>
    </source>
</evidence>
<dbReference type="Gene3D" id="2.60.120.330">
    <property type="entry name" value="B-lactam Antibiotic, Isopenicillin N Synthase, Chain"/>
    <property type="match status" value="1"/>
</dbReference>
<keyword evidence="4 5" id="KW-0408">Iron</keyword>
<keyword evidence="3 5" id="KW-0560">Oxidoreductase</keyword>
<dbReference type="InterPro" id="IPR005123">
    <property type="entry name" value="Oxoglu/Fe-dep_dioxygenase_dom"/>
</dbReference>
<dbReference type="EMBL" id="AYKW01000004">
    <property type="protein sequence ID" value="PIL35084.1"/>
    <property type="molecule type" value="Genomic_DNA"/>
</dbReference>
<evidence type="ECO:0000256" key="3">
    <source>
        <dbReference type="ARBA" id="ARBA00023002"/>
    </source>
</evidence>
<sequence>MSLVNAAQAADSAEAFRNIPIIDLKDIGSSDPAVRAALVDQVRDACMNVGFLYVSNHGIPDATIDGALSTAKTFFSLPLEKKMELDLTKSNFKGYNPVLSSNNDPGNGGDMHEGFEFGWEELDAHSGPDAKRAKDGVMAGANVWPTSSDCPGFRESVLSYYHAAVGLGRKLFPLFALALDLPENFFDDKTKNAAAIMRVLHYPPQTGPVDDRVIGIGAHTDWECFTILWQEPGIQALQVLNKQNQWIDAPPIPGTLVINLGDQFARWTNDVFKSTIHRAINRSGVRRYSIPLFFGTDYHVRLEPIQSCVSSTRPPKYEVVTAGEYVKSRFNATYGQH</sequence>
<dbReference type="Pfam" id="PF14226">
    <property type="entry name" value="DIOX_N"/>
    <property type="match status" value="1"/>
</dbReference>
<protein>
    <recommendedName>
        <fullName evidence="6">Fe2OG dioxygenase domain-containing protein</fullName>
    </recommendedName>
</protein>
<dbReference type="GO" id="GO:0046872">
    <property type="term" value="F:metal ion binding"/>
    <property type="evidence" value="ECO:0007669"/>
    <property type="project" value="UniProtKB-KW"/>
</dbReference>
<reference evidence="7 8" key="1">
    <citation type="journal article" date="2015" name="Sci. Rep.">
        <title>Chromosome-level genome map provides insights into diverse defense mechanisms in the medicinal fungus Ganoderma sinense.</title>
        <authorList>
            <person name="Zhu Y."/>
            <person name="Xu J."/>
            <person name="Sun C."/>
            <person name="Zhou S."/>
            <person name="Xu H."/>
            <person name="Nelson D.R."/>
            <person name="Qian J."/>
            <person name="Song J."/>
            <person name="Luo H."/>
            <person name="Xiang L."/>
            <person name="Li Y."/>
            <person name="Xu Z."/>
            <person name="Ji A."/>
            <person name="Wang L."/>
            <person name="Lu S."/>
            <person name="Hayward A."/>
            <person name="Sun W."/>
            <person name="Li X."/>
            <person name="Schwartz D.C."/>
            <person name="Wang Y."/>
            <person name="Chen S."/>
        </authorList>
    </citation>
    <scope>NUCLEOTIDE SEQUENCE [LARGE SCALE GENOMIC DNA]</scope>
    <source>
        <strain evidence="7 8">ZZ0214-1</strain>
    </source>
</reference>
<keyword evidence="2 5" id="KW-0479">Metal-binding</keyword>
<evidence type="ECO:0000256" key="2">
    <source>
        <dbReference type="ARBA" id="ARBA00022723"/>
    </source>
</evidence>
<dbReference type="PANTHER" id="PTHR10209:SF881">
    <property type="entry name" value="FI07970P-RELATED"/>
    <property type="match status" value="1"/>
</dbReference>
<gene>
    <name evidence="7" type="ORF">GSI_02872</name>
</gene>
<dbReference type="STRING" id="1077348.A0A2G8SMT9"/>
<name>A0A2G8SMT9_9APHY</name>
<dbReference type="SUPFAM" id="SSF51197">
    <property type="entry name" value="Clavaminate synthase-like"/>
    <property type="match status" value="1"/>
</dbReference>
<dbReference type="PRINTS" id="PR00682">
    <property type="entry name" value="IPNSYNTHASE"/>
</dbReference>
<dbReference type="GO" id="GO:0016491">
    <property type="term" value="F:oxidoreductase activity"/>
    <property type="evidence" value="ECO:0007669"/>
    <property type="project" value="UniProtKB-KW"/>
</dbReference>
<dbReference type="Proteomes" id="UP000230002">
    <property type="component" value="Unassembled WGS sequence"/>
</dbReference>
<evidence type="ECO:0000313" key="8">
    <source>
        <dbReference type="Proteomes" id="UP000230002"/>
    </source>
</evidence>
<dbReference type="OrthoDB" id="288590at2759"/>
<dbReference type="PROSITE" id="PS51471">
    <property type="entry name" value="FE2OG_OXY"/>
    <property type="match status" value="1"/>
</dbReference>
<evidence type="ECO:0000313" key="7">
    <source>
        <dbReference type="EMBL" id="PIL35084.1"/>
    </source>
</evidence>
<dbReference type="AlphaFoldDB" id="A0A2G8SMT9"/>
<keyword evidence="8" id="KW-1185">Reference proteome</keyword>
<dbReference type="InterPro" id="IPR044861">
    <property type="entry name" value="IPNS-like_FE2OG_OXY"/>
</dbReference>
<evidence type="ECO:0000256" key="1">
    <source>
        <dbReference type="ARBA" id="ARBA00008056"/>
    </source>
</evidence>
<proteinExistence type="inferred from homology"/>
<comment type="caution">
    <text evidence="7">The sequence shown here is derived from an EMBL/GenBank/DDBJ whole genome shotgun (WGS) entry which is preliminary data.</text>
</comment>
<evidence type="ECO:0000256" key="5">
    <source>
        <dbReference type="RuleBase" id="RU003682"/>
    </source>
</evidence>
<dbReference type="InterPro" id="IPR026992">
    <property type="entry name" value="DIOX_N"/>
</dbReference>
<dbReference type="PANTHER" id="PTHR10209">
    <property type="entry name" value="OXIDOREDUCTASE, 2OG-FE II OXYGENASE FAMILY PROTEIN"/>
    <property type="match status" value="1"/>
</dbReference>
<dbReference type="Pfam" id="PF03171">
    <property type="entry name" value="2OG-FeII_Oxy"/>
    <property type="match status" value="1"/>
</dbReference>
<dbReference type="InterPro" id="IPR027443">
    <property type="entry name" value="IPNS-like_sf"/>
</dbReference>
<evidence type="ECO:0000256" key="4">
    <source>
        <dbReference type="ARBA" id="ARBA00023004"/>
    </source>
</evidence>
<accession>A0A2G8SMT9</accession>
<comment type="similarity">
    <text evidence="1 5">Belongs to the iron/ascorbate-dependent oxidoreductase family.</text>
</comment>
<organism evidence="7 8">
    <name type="scientific">Ganoderma sinense ZZ0214-1</name>
    <dbReference type="NCBI Taxonomy" id="1077348"/>
    <lineage>
        <taxon>Eukaryota</taxon>
        <taxon>Fungi</taxon>
        <taxon>Dikarya</taxon>
        <taxon>Basidiomycota</taxon>
        <taxon>Agaricomycotina</taxon>
        <taxon>Agaricomycetes</taxon>
        <taxon>Polyporales</taxon>
        <taxon>Polyporaceae</taxon>
        <taxon>Ganoderma</taxon>
    </lineage>
</organism>
<feature type="domain" description="Fe2OG dioxygenase" evidence="6">
    <location>
        <begin position="192"/>
        <end position="296"/>
    </location>
</feature>